<dbReference type="EMBL" id="PP861117">
    <property type="protein sequence ID" value="XCH00454.1"/>
    <property type="molecule type" value="Genomic_DNA"/>
</dbReference>
<organism evidence="1">
    <name type="scientific">Synechococcus phage QB2</name>
    <dbReference type="NCBI Taxonomy" id="3159453"/>
    <lineage>
        <taxon>Viruses</taxon>
        <taxon>Duplodnaviria</taxon>
        <taxon>Heunggongvirae</taxon>
        <taxon>Uroviricota</taxon>
        <taxon>Caudoviricetes</taxon>
        <taxon>Pantevenvirales</taxon>
        <taxon>Kyanoviridae</taxon>
    </lineage>
</organism>
<reference evidence="1" key="1">
    <citation type="submission" date="2024-05" db="EMBL/GenBank/DDBJ databases">
        <authorList>
            <person name="Su C."/>
        </authorList>
    </citation>
    <scope>NUCLEOTIDE SEQUENCE</scope>
</reference>
<protein>
    <submittedName>
        <fullName evidence="1">Uncharacterized protein</fullName>
    </submittedName>
</protein>
<evidence type="ECO:0000313" key="1">
    <source>
        <dbReference type="EMBL" id="XCH00454.1"/>
    </source>
</evidence>
<accession>A0AAU8EJX7</accession>
<sequence length="81" mass="8505">MELQVANIEGVTAPDYRITVAAGTALAPEAGLVLTQGYLPLPSGTTGERYANAPVGSVRYNTTTAKIECKTSPTEWSSTNM</sequence>
<name>A0AAU8EJX7_9CAUD</name>
<proteinExistence type="predicted"/>